<evidence type="ECO:0000313" key="3">
    <source>
        <dbReference type="EMBL" id="KKN34504.1"/>
    </source>
</evidence>
<dbReference type="InterPro" id="IPR007630">
    <property type="entry name" value="RNA_pol_sigma70_r4"/>
</dbReference>
<dbReference type="GO" id="GO:0008270">
    <property type="term" value="F:zinc ion binding"/>
    <property type="evidence" value="ECO:0007669"/>
    <property type="project" value="InterPro"/>
</dbReference>
<dbReference type="GO" id="GO:0003700">
    <property type="term" value="F:DNA-binding transcription factor activity"/>
    <property type="evidence" value="ECO:0007669"/>
    <property type="project" value="InterPro"/>
</dbReference>
<dbReference type="AlphaFoldDB" id="A0A0F9PW99"/>
<dbReference type="Pfam" id="PF04545">
    <property type="entry name" value="Sigma70_r4"/>
    <property type="match status" value="1"/>
</dbReference>
<proteinExistence type="predicted"/>
<evidence type="ECO:0000256" key="1">
    <source>
        <dbReference type="SAM" id="MobiDB-lite"/>
    </source>
</evidence>
<organism evidence="3">
    <name type="scientific">marine sediment metagenome</name>
    <dbReference type="NCBI Taxonomy" id="412755"/>
    <lineage>
        <taxon>unclassified sequences</taxon>
        <taxon>metagenomes</taxon>
        <taxon>ecological metagenomes</taxon>
    </lineage>
</organism>
<dbReference type="GO" id="GO:0006352">
    <property type="term" value="P:DNA-templated transcription initiation"/>
    <property type="evidence" value="ECO:0007669"/>
    <property type="project" value="InterPro"/>
</dbReference>
<name>A0A0F9PW99_9ZZZZ</name>
<feature type="domain" description="HNH nuclease" evidence="2">
    <location>
        <begin position="45"/>
        <end position="97"/>
    </location>
</feature>
<dbReference type="CDD" id="cd00085">
    <property type="entry name" value="HNHc"/>
    <property type="match status" value="1"/>
</dbReference>
<dbReference type="InterPro" id="IPR013324">
    <property type="entry name" value="RNA_pol_sigma_r3/r4-like"/>
</dbReference>
<gene>
    <name evidence="3" type="ORF">LCGC14_0792990</name>
</gene>
<protein>
    <recommendedName>
        <fullName evidence="2">HNH nuclease domain-containing protein</fullName>
    </recommendedName>
</protein>
<dbReference type="SMART" id="SM00507">
    <property type="entry name" value="HNHc"/>
    <property type="match status" value="1"/>
</dbReference>
<comment type="caution">
    <text evidence="3">The sequence shown here is derived from an EMBL/GenBank/DDBJ whole genome shotgun (WGS) entry which is preliminary data.</text>
</comment>
<dbReference type="GO" id="GO:0004519">
    <property type="term" value="F:endonuclease activity"/>
    <property type="evidence" value="ECO:0007669"/>
    <property type="project" value="InterPro"/>
</dbReference>
<dbReference type="EMBL" id="LAZR01002100">
    <property type="protein sequence ID" value="KKN34504.1"/>
    <property type="molecule type" value="Genomic_DNA"/>
</dbReference>
<dbReference type="Pfam" id="PF01844">
    <property type="entry name" value="HNH"/>
    <property type="match status" value="1"/>
</dbReference>
<dbReference type="InterPro" id="IPR002711">
    <property type="entry name" value="HNH"/>
</dbReference>
<evidence type="ECO:0000259" key="2">
    <source>
        <dbReference type="SMART" id="SM00507"/>
    </source>
</evidence>
<reference evidence="3" key="1">
    <citation type="journal article" date="2015" name="Nature">
        <title>Complex archaea that bridge the gap between prokaryotes and eukaryotes.</title>
        <authorList>
            <person name="Spang A."/>
            <person name="Saw J.H."/>
            <person name="Jorgensen S.L."/>
            <person name="Zaremba-Niedzwiedzka K."/>
            <person name="Martijn J."/>
            <person name="Lind A.E."/>
            <person name="van Eijk R."/>
            <person name="Schleper C."/>
            <person name="Guy L."/>
            <person name="Ettema T.J."/>
        </authorList>
    </citation>
    <scope>NUCLEOTIDE SEQUENCE</scope>
</reference>
<dbReference type="InterPro" id="IPR003615">
    <property type="entry name" value="HNH_nuc"/>
</dbReference>
<dbReference type="GO" id="GO:0003676">
    <property type="term" value="F:nucleic acid binding"/>
    <property type="evidence" value="ECO:0007669"/>
    <property type="project" value="InterPro"/>
</dbReference>
<feature type="region of interest" description="Disordered" evidence="1">
    <location>
        <begin position="125"/>
        <end position="151"/>
    </location>
</feature>
<sequence>MNDTAASNRSKALHFRLSGMTYAQIGKELGISRQRVQQLVSPPKAVRDLVVSRANGECERCSIRVGRSGQVHHSNASNGDTFNEIENLQLLCIPCHLIAHSPNPPQGIVELTCLRCDYQWHPRSNEKPVRCPKCGSPYWDRERKTPAQPNE</sequence>
<dbReference type="SUPFAM" id="SSF88659">
    <property type="entry name" value="Sigma3 and sigma4 domains of RNA polymerase sigma factors"/>
    <property type="match status" value="1"/>
</dbReference>
<accession>A0A0F9PW99</accession>